<evidence type="ECO:0000256" key="1">
    <source>
        <dbReference type="SAM" id="Phobius"/>
    </source>
</evidence>
<accession>A0ABD4ELR9</accession>
<evidence type="ECO:0000313" key="3">
    <source>
        <dbReference type="EMBL" id="QEX37880.1"/>
    </source>
</evidence>
<dbReference type="EMBL" id="LRQI01000002">
    <property type="protein sequence ID" value="KXA40581.1"/>
    <property type="molecule type" value="Genomic_DNA"/>
</dbReference>
<feature type="transmembrane region" description="Helical" evidence="1">
    <location>
        <begin position="7"/>
        <end position="29"/>
    </location>
</feature>
<dbReference type="AlphaFoldDB" id="A0ABD4ELR9"/>
<dbReference type="RefSeq" id="WP_002460790.1">
    <property type="nucleotide sequence ID" value="NZ_CP014023.2"/>
</dbReference>
<dbReference type="Proteomes" id="UP000325462">
    <property type="component" value="Chromosome"/>
</dbReference>
<evidence type="ECO:0000313" key="4">
    <source>
        <dbReference type="Proteomes" id="UP000070063"/>
    </source>
</evidence>
<keyword evidence="1" id="KW-0472">Membrane</keyword>
<evidence type="ECO:0000313" key="2">
    <source>
        <dbReference type="EMBL" id="KXA40581.1"/>
    </source>
</evidence>
<sequence>MSKKLKIIISAVVILLIVAGIGFGAYKIFSNTPKNTYLLSEQKTAKKFQNYFNDRFDNEVKFQEKMKDNSYLSNMSLSADASKELIESMGLPKSVIDATKITASIGHDDKNTKSLIKVNPTIADKEVGNFQWAADKNFQYFTAPLFKGDYKVKNSELVKQYAEISGEDEEQLKSSGVTNQSLNLNTLLGSTQTQQKDLDTIIKRYTDIVFDHLKDDNFKKEGKEEVKVDGETEKANKVTLKLDRADTKKLTLAILKKAKDDKELQSLVKNQMSKDEYKKQIEDALKKAEDAKEKEFIEFTSTIYEKHHEILKRDITLTDKDNKKVKIVGNNSITDDKLALDYKFTTDDGSFSLKGKSTGKDDNYKDKYDATFDNNYNKSTLTFENKEKQDGTKRHDKGTITFDNAGTKQDFTFDNSLDTDVKNNQQKQKLTVGIKLQDEPINFILNSDTKLKADISFDTDKAKDIGELSSKELDKLDKEISKNGEKLLESIIKKVTDD</sequence>
<reference evidence="3 5" key="2">
    <citation type="submission" date="2019-07" db="EMBL/GenBank/DDBJ databases">
        <title>Comparative genome analysis of staphylococcus lugdunensis shows clonal complex-dependent diversity of the putative virulence factor, ess/type vii locus.</title>
        <authorList>
            <person name="Lebeurre J."/>
            <person name="Dahyot S."/>
            <person name="Diene S."/>
            <person name="Paulay A."/>
            <person name="Aubourg M."/>
            <person name="Argemi X."/>
            <person name="Giard J.-C."/>
            <person name="Tournier I."/>
            <person name="Francois P."/>
            <person name="Pestel-Caron M."/>
        </authorList>
    </citation>
    <scope>NUCLEOTIDE SEQUENCE [LARGE SCALE GENOMIC DNA]</scope>
    <source>
        <strain evidence="3 5">SL13</strain>
    </source>
</reference>
<keyword evidence="5" id="KW-1185">Reference proteome</keyword>
<evidence type="ECO:0000313" key="5">
    <source>
        <dbReference type="Proteomes" id="UP000325462"/>
    </source>
</evidence>
<dbReference type="Proteomes" id="UP000070063">
    <property type="component" value="Unassembled WGS sequence"/>
</dbReference>
<keyword evidence="1" id="KW-1133">Transmembrane helix</keyword>
<keyword evidence="1" id="KW-0812">Transmembrane</keyword>
<organism evidence="2 4">
    <name type="scientific">Staphylococcus lugdunensis</name>
    <dbReference type="NCBI Taxonomy" id="28035"/>
    <lineage>
        <taxon>Bacteria</taxon>
        <taxon>Bacillati</taxon>
        <taxon>Bacillota</taxon>
        <taxon>Bacilli</taxon>
        <taxon>Bacillales</taxon>
        <taxon>Staphylococcaceae</taxon>
        <taxon>Staphylococcus</taxon>
    </lineage>
</organism>
<proteinExistence type="predicted"/>
<gene>
    <name evidence="3" type="ORF">FO454_02670</name>
    <name evidence="2" type="ORF">HMPREF3225_00018</name>
</gene>
<dbReference type="EMBL" id="CP041722">
    <property type="protein sequence ID" value="QEX37880.1"/>
    <property type="molecule type" value="Genomic_DNA"/>
</dbReference>
<name>A0ABD4ELR9_STALU</name>
<reference evidence="2 4" key="1">
    <citation type="submission" date="2016-01" db="EMBL/GenBank/DDBJ databases">
        <authorList>
            <person name="Mitreva M."/>
            <person name="Pepin K.H."/>
            <person name="Mihindukulasuriya K.A."/>
            <person name="Fulton R."/>
            <person name="Fronick C."/>
            <person name="O'Laughlin M."/>
            <person name="Miner T."/>
            <person name="Herter B."/>
            <person name="Rosa B.A."/>
            <person name="Cordes M."/>
            <person name="Tomlinson C."/>
            <person name="Wollam A."/>
            <person name="Palsikar V.B."/>
            <person name="Mardis E.R."/>
            <person name="Wilson R.K."/>
        </authorList>
    </citation>
    <scope>NUCLEOTIDE SEQUENCE [LARGE SCALE GENOMIC DNA]</scope>
    <source>
        <strain evidence="2 4">MJR7738</strain>
    </source>
</reference>
<protein>
    <submittedName>
        <fullName evidence="2">Uncharacterized protein</fullName>
    </submittedName>
</protein>